<organism evidence="3 4">
    <name type="scientific">Blautia pseudococcoides</name>
    <dbReference type="NCBI Taxonomy" id="1796616"/>
    <lineage>
        <taxon>Bacteria</taxon>
        <taxon>Bacillati</taxon>
        <taxon>Bacillota</taxon>
        <taxon>Clostridia</taxon>
        <taxon>Lachnospirales</taxon>
        <taxon>Lachnospiraceae</taxon>
        <taxon>Blautia</taxon>
    </lineage>
</organism>
<feature type="transmembrane region" description="Helical" evidence="1">
    <location>
        <begin position="33"/>
        <end position="51"/>
    </location>
</feature>
<name>A0A1C7I651_9FIRM</name>
<dbReference type="GO" id="GO:0042802">
    <property type="term" value="F:identical protein binding"/>
    <property type="evidence" value="ECO:0007669"/>
    <property type="project" value="TreeGrafter"/>
</dbReference>
<dbReference type="STRING" id="1796616.A4V09_04325"/>
<accession>A0A1C7I651</accession>
<dbReference type="InterPro" id="IPR036890">
    <property type="entry name" value="HATPase_C_sf"/>
</dbReference>
<keyword evidence="4" id="KW-1185">Reference proteome</keyword>
<protein>
    <recommendedName>
        <fullName evidence="2">Sensor histidine kinase NatK-like C-terminal domain-containing protein</fullName>
    </recommendedName>
</protein>
<gene>
    <name evidence="3" type="ORF">A4V09_04325</name>
</gene>
<feature type="transmembrane region" description="Helical" evidence="1">
    <location>
        <begin position="6"/>
        <end position="21"/>
    </location>
</feature>
<reference evidence="3" key="1">
    <citation type="submission" date="2017-04" db="EMBL/GenBank/DDBJ databases">
        <title>Complete Genome Sequences of Twelve Strains of a Stable Defined Moderately Diverse Mouse Microbiota 2 (sDMDMm2).</title>
        <authorList>
            <person name="Uchimura Y."/>
            <person name="Wyss M."/>
            <person name="Brugiroux S."/>
            <person name="Limenitakis J.P."/>
            <person name="Stecher B."/>
            <person name="McCoy K.D."/>
            <person name="Macpherson A.J."/>
        </authorList>
    </citation>
    <scope>NUCLEOTIDE SEQUENCE</scope>
    <source>
        <strain evidence="3">YL58</strain>
    </source>
</reference>
<feature type="transmembrane region" description="Helical" evidence="1">
    <location>
        <begin position="165"/>
        <end position="187"/>
    </location>
</feature>
<dbReference type="InterPro" id="IPR032834">
    <property type="entry name" value="NatK-like_C"/>
</dbReference>
<dbReference type="Gene3D" id="3.30.565.10">
    <property type="entry name" value="Histidine kinase-like ATPase, C-terminal domain"/>
    <property type="match status" value="1"/>
</dbReference>
<feature type="domain" description="Sensor histidine kinase NatK-like C-terminal" evidence="2">
    <location>
        <begin position="338"/>
        <end position="428"/>
    </location>
</feature>
<dbReference type="SUPFAM" id="SSF55874">
    <property type="entry name" value="ATPase domain of HSP90 chaperone/DNA topoisomerase II/histidine kinase"/>
    <property type="match status" value="1"/>
</dbReference>
<evidence type="ECO:0000313" key="3">
    <source>
        <dbReference type="EMBL" id="ANU75055.1"/>
    </source>
</evidence>
<sequence>MNYILTAADLSVLGFLFYWFMNRIGERRLKKAWIYPAAYVVFALFCLLTQFPRSEWFVVFSVILLVFFLETLLFKPNGPAYFYCLVYCIGYFLCQITSVYAVQWIFTNITTVNLIRVGFEKIDNMQLILFLIKWFTEFSWTYFMITVLNKEDEEDNRFFFYKSQYFIYLLLPAFSVVFMVSIIWMSADFFVLRYGYGLVILNIILIFSINLMLLYLFRQTGKGSRALRDEKLYKQESELLYQHYKILEESYQGSRKAIHDAKNHMQAVARLYETGESEKAKAYAEDVFHLLNQTGHTWYTDNRMLNIILNEKLGQESMRDTRLELDICDRCLDRIREIDITTIFANLLDNAVEAIGDGESKYFSLQIQNIHSFLVVKMVNSKGKKKEKAVQKHQHLGLQNVKSALLKYEGTMKISQTDKEFQVSIMIPDEQKEMERGG</sequence>
<dbReference type="Pfam" id="PF14501">
    <property type="entry name" value="HATPase_c_5"/>
    <property type="match status" value="1"/>
</dbReference>
<feature type="transmembrane region" description="Helical" evidence="1">
    <location>
        <begin position="81"/>
        <end position="106"/>
    </location>
</feature>
<keyword evidence="1" id="KW-1133">Transmembrane helix</keyword>
<evidence type="ECO:0000259" key="2">
    <source>
        <dbReference type="Pfam" id="PF14501"/>
    </source>
</evidence>
<keyword evidence="1" id="KW-0472">Membrane</keyword>
<dbReference type="AlphaFoldDB" id="A0A1C7I651"/>
<dbReference type="OrthoDB" id="9813149at2"/>
<keyword evidence="1" id="KW-0812">Transmembrane</keyword>
<feature type="transmembrane region" description="Helical" evidence="1">
    <location>
        <begin position="126"/>
        <end position="145"/>
    </location>
</feature>
<dbReference type="KEGG" id="byl:A4V09_04325"/>
<dbReference type="RefSeq" id="WP_065541272.1">
    <property type="nucleotide sequence ID" value="NZ_CP015405.2"/>
</dbReference>
<dbReference type="PANTHER" id="PTHR40448">
    <property type="entry name" value="TWO-COMPONENT SENSOR HISTIDINE KINASE"/>
    <property type="match status" value="1"/>
</dbReference>
<dbReference type="EMBL" id="CP015405">
    <property type="protein sequence ID" value="ANU75055.1"/>
    <property type="molecule type" value="Genomic_DNA"/>
</dbReference>
<dbReference type="Proteomes" id="UP000092574">
    <property type="component" value="Chromosome"/>
</dbReference>
<feature type="transmembrane region" description="Helical" evidence="1">
    <location>
        <begin position="193"/>
        <end position="217"/>
    </location>
</feature>
<proteinExistence type="predicted"/>
<evidence type="ECO:0000313" key="4">
    <source>
        <dbReference type="Proteomes" id="UP000092574"/>
    </source>
</evidence>
<dbReference type="PANTHER" id="PTHR40448:SF1">
    <property type="entry name" value="TWO-COMPONENT SENSOR HISTIDINE KINASE"/>
    <property type="match status" value="1"/>
</dbReference>
<evidence type="ECO:0000256" key="1">
    <source>
        <dbReference type="SAM" id="Phobius"/>
    </source>
</evidence>
<feature type="transmembrane region" description="Helical" evidence="1">
    <location>
        <begin position="57"/>
        <end position="74"/>
    </location>
</feature>